<evidence type="ECO:0000256" key="3">
    <source>
        <dbReference type="ARBA" id="ARBA00022692"/>
    </source>
</evidence>
<evidence type="ECO:0000256" key="5">
    <source>
        <dbReference type="ARBA" id="ARBA00023136"/>
    </source>
</evidence>
<evidence type="ECO:0000256" key="4">
    <source>
        <dbReference type="ARBA" id="ARBA00022989"/>
    </source>
</evidence>
<organism evidence="8 9">
    <name type="scientific">Plesiocystis pacifica SIR-1</name>
    <dbReference type="NCBI Taxonomy" id="391625"/>
    <lineage>
        <taxon>Bacteria</taxon>
        <taxon>Pseudomonadati</taxon>
        <taxon>Myxococcota</taxon>
        <taxon>Polyangia</taxon>
        <taxon>Nannocystales</taxon>
        <taxon>Nannocystaceae</taxon>
        <taxon>Plesiocystis</taxon>
    </lineage>
</organism>
<protein>
    <recommendedName>
        <fullName evidence="10">FIST C-domain domain-containing protein</fullName>
    </recommendedName>
</protein>
<dbReference type="InterPro" id="IPR019494">
    <property type="entry name" value="FIST_C"/>
</dbReference>
<feature type="domain" description="FIST" evidence="6">
    <location>
        <begin position="32"/>
        <end position="240"/>
    </location>
</feature>
<evidence type="ECO:0000256" key="1">
    <source>
        <dbReference type="ARBA" id="ARBA00004651"/>
    </source>
</evidence>
<dbReference type="STRING" id="391625.PPSIR1_16925"/>
<evidence type="ECO:0008006" key="10">
    <source>
        <dbReference type="Google" id="ProtNLM"/>
    </source>
</evidence>
<evidence type="ECO:0000256" key="2">
    <source>
        <dbReference type="ARBA" id="ARBA00022475"/>
    </source>
</evidence>
<dbReference type="EMBL" id="ABCS01000107">
    <property type="protein sequence ID" value="EDM75004.1"/>
    <property type="molecule type" value="Genomic_DNA"/>
</dbReference>
<dbReference type="PANTHER" id="PTHR14939">
    <property type="entry name" value="F-BOX ONLY PROTEIN 22"/>
    <property type="match status" value="1"/>
</dbReference>
<accession>A6GGH8</accession>
<proteinExistence type="predicted"/>
<dbReference type="eggNOG" id="COG4398">
    <property type="taxonomic scope" value="Bacteria"/>
</dbReference>
<keyword evidence="2" id="KW-1003">Cell membrane</keyword>
<dbReference type="PIRSF" id="PIRSF018953">
    <property type="entry name" value="UCP018953"/>
    <property type="match status" value="1"/>
</dbReference>
<keyword evidence="5" id="KW-0472">Membrane</keyword>
<dbReference type="Pfam" id="PF10442">
    <property type="entry name" value="FIST_C"/>
    <property type="match status" value="1"/>
</dbReference>
<evidence type="ECO:0000313" key="8">
    <source>
        <dbReference type="EMBL" id="EDM75004.1"/>
    </source>
</evidence>
<name>A6GGH8_9BACT</name>
<keyword evidence="4" id="KW-1133">Transmembrane helix</keyword>
<dbReference type="InterPro" id="IPR013702">
    <property type="entry name" value="FIST_domain_N"/>
</dbReference>
<dbReference type="RefSeq" id="WP_006975818.1">
    <property type="nucleotide sequence ID" value="NZ_ABCS01000107.1"/>
</dbReference>
<evidence type="ECO:0000313" key="9">
    <source>
        <dbReference type="Proteomes" id="UP000005801"/>
    </source>
</evidence>
<dbReference type="GO" id="GO:0005886">
    <property type="term" value="C:plasma membrane"/>
    <property type="evidence" value="ECO:0007669"/>
    <property type="project" value="UniProtKB-SubCell"/>
</dbReference>
<keyword evidence="9" id="KW-1185">Reference proteome</keyword>
<evidence type="ECO:0000259" key="6">
    <source>
        <dbReference type="SMART" id="SM00897"/>
    </source>
</evidence>
<evidence type="ECO:0000259" key="7">
    <source>
        <dbReference type="SMART" id="SM01204"/>
    </source>
</evidence>
<dbReference type="Pfam" id="PF08495">
    <property type="entry name" value="FIST"/>
    <property type="match status" value="1"/>
</dbReference>
<comment type="subcellular location">
    <subcellularLocation>
        <location evidence="1">Cell membrane</location>
        <topology evidence="1">Multi-pass membrane protein</topology>
    </subcellularLocation>
</comment>
<comment type="caution">
    <text evidence="8">The sequence shown here is derived from an EMBL/GenBank/DDBJ whole genome shotgun (WGS) entry which is preliminary data.</text>
</comment>
<dbReference type="Proteomes" id="UP000005801">
    <property type="component" value="Unassembled WGS sequence"/>
</dbReference>
<keyword evidence="3" id="KW-0812">Transmembrane</keyword>
<gene>
    <name evidence="8" type="ORF">PPSIR1_16925</name>
</gene>
<reference evidence="8 9" key="1">
    <citation type="submission" date="2007-06" db="EMBL/GenBank/DDBJ databases">
        <authorList>
            <person name="Shimkets L."/>
            <person name="Ferriera S."/>
            <person name="Johnson J."/>
            <person name="Kravitz S."/>
            <person name="Beeson K."/>
            <person name="Sutton G."/>
            <person name="Rogers Y.-H."/>
            <person name="Friedman R."/>
            <person name="Frazier M."/>
            <person name="Venter J.C."/>
        </authorList>
    </citation>
    <scope>NUCLEOTIDE SEQUENCE [LARGE SCALE GENOMIC DNA]</scope>
    <source>
        <strain evidence="8 9">SIR-1</strain>
    </source>
</reference>
<dbReference type="InterPro" id="IPR016741">
    <property type="entry name" value="UCP018953"/>
</dbReference>
<dbReference type="SMART" id="SM01204">
    <property type="entry name" value="FIST_C"/>
    <property type="match status" value="1"/>
</dbReference>
<dbReference type="SMART" id="SM00897">
    <property type="entry name" value="FIST"/>
    <property type="match status" value="1"/>
</dbReference>
<feature type="domain" description="FIST C-domain" evidence="7">
    <location>
        <begin position="241"/>
        <end position="387"/>
    </location>
</feature>
<sequence>MRWAASIDNSPTLEVALARGEESLSEQLGDQRPDLVLAFATRDHQARWHEIPEALRQRFPDAAVVGCSAGGVLANGTELEDGPGLALCAARLPGVERTPFHIDAEALEALVGGSGDSGESERDDLRARWLAAIGIAEGPDPLLMLFPDPFSWPGPEVLGSLDRAFPQGTVVGGLASGGARPGEHRLFCDRSTHHRGMVGLALRGNLEVETIVAQGCRPVGAPMFVTRRQANIVYELDGRPAVEALQQLFTTLEPDDRARARTSLLIGLSMHPQLEVHDQGDFLVRNLIGVDPSSGAVGIAAELHGHPVVQFHLRDAQTAASELHDLAAEHQRIHGERAPAVALLFSCLGRGEHLYGRTGHDSEVLREHLGATLPLAGFFCNGEIGPIAGRTFMHGYTSSILLLRPATMV</sequence>
<dbReference type="AlphaFoldDB" id="A6GGH8"/>
<dbReference type="PANTHER" id="PTHR14939:SF5">
    <property type="entry name" value="F-BOX ONLY PROTEIN 22"/>
    <property type="match status" value="1"/>
</dbReference>